<dbReference type="Gramene" id="Kaladp0048s0898.1.v1.1">
    <property type="protein sequence ID" value="Kaladp0048s0898.1.v1.1.CDS.1"/>
    <property type="gene ID" value="Kaladp0048s0898.v1.1"/>
</dbReference>
<dbReference type="Pfam" id="PF13041">
    <property type="entry name" value="PPR_2"/>
    <property type="match status" value="4"/>
</dbReference>
<dbReference type="Pfam" id="PF01535">
    <property type="entry name" value="PPR"/>
    <property type="match status" value="1"/>
</dbReference>
<feature type="repeat" description="PPR" evidence="3">
    <location>
        <begin position="296"/>
        <end position="330"/>
    </location>
</feature>
<evidence type="ECO:0000256" key="2">
    <source>
        <dbReference type="ARBA" id="ARBA00022737"/>
    </source>
</evidence>
<feature type="repeat" description="PPR" evidence="3">
    <location>
        <begin position="261"/>
        <end position="295"/>
    </location>
</feature>
<dbReference type="OMA" id="NVVIRYY"/>
<dbReference type="PANTHER" id="PTHR47939">
    <property type="entry name" value="MEMBRANE-ASSOCIATED SALT-INDUCIBLE PROTEIN-LIKE"/>
    <property type="match status" value="1"/>
</dbReference>
<dbReference type="InterPro" id="IPR050667">
    <property type="entry name" value="PPR-containing_protein"/>
</dbReference>
<keyword evidence="5" id="KW-1185">Reference proteome</keyword>
<dbReference type="InterPro" id="IPR002885">
    <property type="entry name" value="PPR_rpt"/>
</dbReference>
<dbReference type="Proteomes" id="UP000594263">
    <property type="component" value="Unplaced"/>
</dbReference>
<feature type="repeat" description="PPR" evidence="3">
    <location>
        <begin position="366"/>
        <end position="400"/>
    </location>
</feature>
<comment type="similarity">
    <text evidence="1">Belongs to the PPR family. P subfamily.</text>
</comment>
<dbReference type="Gene3D" id="1.25.40.10">
    <property type="entry name" value="Tetratricopeptide repeat domain"/>
    <property type="match status" value="3"/>
</dbReference>
<protein>
    <recommendedName>
        <fullName evidence="6">Pentatricopeptide repeat-containing protein</fullName>
    </recommendedName>
</protein>
<evidence type="ECO:0000313" key="4">
    <source>
        <dbReference type="EnsemblPlants" id="Kaladp0048s0898.1.v1.1.CDS.1"/>
    </source>
</evidence>
<evidence type="ECO:0000256" key="3">
    <source>
        <dbReference type="PROSITE-ProRule" id="PRU00708"/>
    </source>
</evidence>
<dbReference type="EnsemblPlants" id="Kaladp0048s0898.1.v1.1">
    <property type="protein sequence ID" value="Kaladp0048s0898.1.v1.1.CDS.1"/>
    <property type="gene ID" value="Kaladp0048s0898.v1.1"/>
</dbReference>
<feature type="repeat" description="PPR" evidence="3">
    <location>
        <begin position="157"/>
        <end position="187"/>
    </location>
</feature>
<accession>A0A7N0U0U8</accession>
<organism evidence="4 5">
    <name type="scientific">Kalanchoe fedtschenkoi</name>
    <name type="common">Lavender scallops</name>
    <name type="synonym">South American air plant</name>
    <dbReference type="NCBI Taxonomy" id="63787"/>
    <lineage>
        <taxon>Eukaryota</taxon>
        <taxon>Viridiplantae</taxon>
        <taxon>Streptophyta</taxon>
        <taxon>Embryophyta</taxon>
        <taxon>Tracheophyta</taxon>
        <taxon>Spermatophyta</taxon>
        <taxon>Magnoliopsida</taxon>
        <taxon>eudicotyledons</taxon>
        <taxon>Gunneridae</taxon>
        <taxon>Pentapetalae</taxon>
        <taxon>Saxifragales</taxon>
        <taxon>Crassulaceae</taxon>
        <taxon>Kalanchoe</taxon>
    </lineage>
</organism>
<reference evidence="4" key="1">
    <citation type="submission" date="2021-01" db="UniProtKB">
        <authorList>
            <consortium name="EnsemblPlants"/>
        </authorList>
    </citation>
    <scope>IDENTIFICATION</scope>
</reference>
<feature type="repeat" description="PPR" evidence="3">
    <location>
        <begin position="331"/>
        <end position="365"/>
    </location>
</feature>
<evidence type="ECO:0008006" key="6">
    <source>
        <dbReference type="Google" id="ProtNLM"/>
    </source>
</evidence>
<keyword evidence="2" id="KW-0677">Repeat</keyword>
<dbReference type="PANTHER" id="PTHR47939:SF13">
    <property type="entry name" value="OS03G0201400 PROTEIN"/>
    <property type="match status" value="1"/>
</dbReference>
<sequence length="478" mass="54421">MLRWKATLSSSSICRLKRGSKTLTTSAPDAASIASVILKSDSEAQIQTLAPWTPDLVNQVVKRLWNHGPKALHFFKTLDRHPAYAHTASSYDHIIDISARMRDYKTVWALVAKMRALRLGPSQKTLAIVAERYVAAGKPDRAVRVFMNMHEHGVPQDLNSFNTILDILCKSKRVEMAYELFKMLRGRFRADAVTYNIVVNGFCLIKRTPKALELLKEMVGRRLEPTLTTYNSMLKGFFRAGQVEEAWGFFLQMKKRKCEIDVVTYTTLVHGFGVVGEIKRAKKVFYEMVGAGVLPSVVTYNAYIQVLCKKDSVEHAMVVFEEMVRKGYVPNSTTYNVIIRGFCHAGEMERGVEFMERMKSDECEANVQTYNVVIRYFCDAGEIERGLDVFRKMSEGKCLPNLDTYNVLISAMFVRKKPEDLLVAGKLLVEMVDRGFLPRKFTFNRVLDGLLLTGNQGFAKEIMRLQSSCGRLPRHFRM</sequence>
<feature type="repeat" description="PPR" evidence="3">
    <location>
        <begin position="401"/>
        <end position="438"/>
    </location>
</feature>
<feature type="repeat" description="PPR" evidence="3">
    <location>
        <begin position="226"/>
        <end position="260"/>
    </location>
</feature>
<dbReference type="InterPro" id="IPR011990">
    <property type="entry name" value="TPR-like_helical_dom_sf"/>
</dbReference>
<proteinExistence type="inferred from homology"/>
<feature type="repeat" description="PPR" evidence="3">
    <location>
        <begin position="191"/>
        <end position="225"/>
    </location>
</feature>
<dbReference type="PROSITE" id="PS51375">
    <property type="entry name" value="PPR"/>
    <property type="match status" value="8"/>
</dbReference>
<name>A0A7N0U0U8_KALFE</name>
<dbReference type="AlphaFoldDB" id="A0A7N0U0U8"/>
<evidence type="ECO:0000313" key="5">
    <source>
        <dbReference type="Proteomes" id="UP000594263"/>
    </source>
</evidence>
<dbReference type="NCBIfam" id="TIGR00756">
    <property type="entry name" value="PPR"/>
    <property type="match status" value="7"/>
</dbReference>
<evidence type="ECO:0000256" key="1">
    <source>
        <dbReference type="ARBA" id="ARBA00007626"/>
    </source>
</evidence>